<dbReference type="AlphaFoldDB" id="A0A3P2AEJ9"/>
<accession>A0A3P2AEJ9</accession>
<evidence type="ECO:0000313" key="2">
    <source>
        <dbReference type="Proteomes" id="UP000279562"/>
    </source>
</evidence>
<name>A0A3P2AEJ9_9BACE</name>
<dbReference type="RefSeq" id="WP_125238490.1">
    <property type="nucleotide sequence ID" value="NZ_JBGZOQ010000089.1"/>
</dbReference>
<evidence type="ECO:0000313" key="1">
    <source>
        <dbReference type="EMBL" id="RRD92600.1"/>
    </source>
</evidence>
<organism evidence="1 2">
    <name type="scientific">Prevotella heparinolytica</name>
    <dbReference type="NCBI Taxonomy" id="28113"/>
    <lineage>
        <taxon>Bacteria</taxon>
        <taxon>Pseudomonadati</taxon>
        <taxon>Bacteroidota</taxon>
        <taxon>Bacteroidia</taxon>
        <taxon>Bacteroidales</taxon>
        <taxon>Bacteroidaceae</taxon>
        <taxon>Bacteroides</taxon>
    </lineage>
</organism>
<dbReference type="Proteomes" id="UP000279562">
    <property type="component" value="Unassembled WGS sequence"/>
</dbReference>
<comment type="caution">
    <text evidence="1">The sequence shown here is derived from an EMBL/GenBank/DDBJ whole genome shotgun (WGS) entry which is preliminary data.</text>
</comment>
<sequence>MTYKKHILILWCLLFVGNTTVFANHRAYFGNGWSTAERYVDEHHTEWKRVFDEFGVNARLAEAVIFPELLRYSMWQDEIETAAVNVFYVTGGKEKADFSIGRFQMKPSFAEDVEREWNNSPLAKEYGFIFNLLDNAEARRSRIHRLATIKGQCRYLAIFLCLQQLRNPWLSKKSDTIQLRYLATAYNYSHTAPSKDILSRQNRCTFHTDVIKIHSTRFFCYADIATEFFVSKH</sequence>
<reference evidence="1 2" key="1">
    <citation type="submission" date="2018-11" db="EMBL/GenBank/DDBJ databases">
        <title>Genomes From Bacteria Associated with the Canine Oral Cavity: a Test Case for Automated Genome-Based Taxonomic Assignment.</title>
        <authorList>
            <person name="Coil D.A."/>
            <person name="Jospin G."/>
            <person name="Darling A.E."/>
            <person name="Wallis C."/>
            <person name="Davis I.J."/>
            <person name="Harris S."/>
            <person name="Eisen J.A."/>
            <person name="Holcombe L.J."/>
            <person name="O'Flynn C."/>
        </authorList>
    </citation>
    <scope>NUCLEOTIDE SEQUENCE [LARGE SCALE GENOMIC DNA]</scope>
    <source>
        <strain evidence="1 2">OH1047_COT-310</strain>
    </source>
</reference>
<proteinExistence type="predicted"/>
<protein>
    <recommendedName>
        <fullName evidence="3">Transglycosylase SLT domain-containing protein</fullName>
    </recommendedName>
</protein>
<dbReference type="EMBL" id="RQYF01000008">
    <property type="protein sequence ID" value="RRD92600.1"/>
    <property type="molecule type" value="Genomic_DNA"/>
</dbReference>
<gene>
    <name evidence="1" type="ORF">EII33_03090</name>
</gene>
<evidence type="ECO:0008006" key="3">
    <source>
        <dbReference type="Google" id="ProtNLM"/>
    </source>
</evidence>
<keyword evidence="2" id="KW-1185">Reference proteome</keyword>